<dbReference type="OrthoDB" id="9809766at2"/>
<evidence type="ECO:0000259" key="17">
    <source>
        <dbReference type="PROSITE" id="PS50109"/>
    </source>
</evidence>
<dbReference type="InterPro" id="IPR050428">
    <property type="entry name" value="TCS_sensor_his_kinase"/>
</dbReference>
<evidence type="ECO:0000256" key="15">
    <source>
        <dbReference type="ARBA" id="ARBA00023136"/>
    </source>
</evidence>
<evidence type="ECO:0000259" key="18">
    <source>
        <dbReference type="PROSITE" id="PS50885"/>
    </source>
</evidence>
<keyword evidence="8" id="KW-0808">Transferase</keyword>
<dbReference type="Pfam" id="PF02518">
    <property type="entry name" value="HATPase_c"/>
    <property type="match status" value="1"/>
</dbReference>
<evidence type="ECO:0000256" key="11">
    <source>
        <dbReference type="ARBA" id="ARBA00022777"/>
    </source>
</evidence>
<dbReference type="Pfam" id="PF08521">
    <property type="entry name" value="2CSK_N"/>
    <property type="match status" value="1"/>
</dbReference>
<evidence type="ECO:0000256" key="2">
    <source>
        <dbReference type="ARBA" id="ARBA00004429"/>
    </source>
</evidence>
<keyword evidence="14" id="KW-0902">Two-component regulatory system</keyword>
<dbReference type="PROSITE" id="PS50885">
    <property type="entry name" value="HAMP"/>
    <property type="match status" value="1"/>
</dbReference>
<dbReference type="FunFam" id="3.30.565.10:FF:000055">
    <property type="entry name" value="Two-component sensor histidine kinase"/>
    <property type="match status" value="1"/>
</dbReference>
<dbReference type="Pfam" id="PF00672">
    <property type="entry name" value="HAMP"/>
    <property type="match status" value="1"/>
</dbReference>
<dbReference type="EMBL" id="FMAY01000014">
    <property type="protein sequence ID" value="SCC35024.1"/>
    <property type="molecule type" value="Genomic_DNA"/>
</dbReference>
<dbReference type="InterPro" id="IPR003660">
    <property type="entry name" value="HAMP_dom"/>
</dbReference>
<dbReference type="Proteomes" id="UP000198975">
    <property type="component" value="Unassembled WGS sequence"/>
</dbReference>
<dbReference type="NCBIfam" id="NF007664">
    <property type="entry name" value="PRK10337.1"/>
    <property type="match status" value="1"/>
</dbReference>
<dbReference type="SMART" id="SM00388">
    <property type="entry name" value="HisKA"/>
    <property type="match status" value="1"/>
</dbReference>
<proteinExistence type="predicted"/>
<dbReference type="GO" id="GO:0005524">
    <property type="term" value="F:ATP binding"/>
    <property type="evidence" value="ECO:0007669"/>
    <property type="project" value="UniProtKB-KW"/>
</dbReference>
<dbReference type="Gene3D" id="1.20.5.1040">
    <property type="entry name" value="Sensor protein qsec"/>
    <property type="match status" value="2"/>
</dbReference>
<evidence type="ECO:0000256" key="1">
    <source>
        <dbReference type="ARBA" id="ARBA00000085"/>
    </source>
</evidence>
<evidence type="ECO:0000256" key="5">
    <source>
        <dbReference type="ARBA" id="ARBA00022475"/>
    </source>
</evidence>
<evidence type="ECO:0000256" key="4">
    <source>
        <dbReference type="ARBA" id="ARBA00017234"/>
    </source>
</evidence>
<dbReference type="PROSITE" id="PS50109">
    <property type="entry name" value="HIS_KIN"/>
    <property type="match status" value="1"/>
</dbReference>
<feature type="domain" description="HAMP" evidence="18">
    <location>
        <begin position="185"/>
        <end position="234"/>
    </location>
</feature>
<dbReference type="InterPro" id="IPR003594">
    <property type="entry name" value="HATPase_dom"/>
</dbReference>
<evidence type="ECO:0000256" key="8">
    <source>
        <dbReference type="ARBA" id="ARBA00022679"/>
    </source>
</evidence>
<dbReference type="InterPro" id="IPR004358">
    <property type="entry name" value="Sig_transdc_His_kin-like_C"/>
</dbReference>
<dbReference type="CDD" id="cd00082">
    <property type="entry name" value="HisKA"/>
    <property type="match status" value="1"/>
</dbReference>
<comment type="subcellular location">
    <subcellularLocation>
        <location evidence="2">Cell inner membrane</location>
        <topology evidence="2">Multi-pass membrane protein</topology>
    </subcellularLocation>
</comment>
<dbReference type="SUPFAM" id="SSF47384">
    <property type="entry name" value="Homodimeric domain of signal transducing histidine kinase"/>
    <property type="match status" value="1"/>
</dbReference>
<dbReference type="FunFam" id="1.10.287.130:FF:000035">
    <property type="entry name" value="Two-component sensor histidine kinase"/>
    <property type="match status" value="1"/>
</dbReference>
<keyword evidence="7" id="KW-0597">Phosphoprotein</keyword>
<name>A0A1C4DUF0_9ENTR</name>
<feature type="transmembrane region" description="Helical" evidence="16">
    <location>
        <begin position="163"/>
        <end position="183"/>
    </location>
</feature>
<keyword evidence="5" id="KW-1003">Cell membrane</keyword>
<organism evidence="19 20">
    <name type="scientific">Kosakonia oryzendophytica</name>
    <dbReference type="NCBI Taxonomy" id="1005665"/>
    <lineage>
        <taxon>Bacteria</taxon>
        <taxon>Pseudomonadati</taxon>
        <taxon>Pseudomonadota</taxon>
        <taxon>Gammaproteobacteria</taxon>
        <taxon>Enterobacterales</taxon>
        <taxon>Enterobacteriaceae</taxon>
        <taxon>Kosakonia</taxon>
    </lineage>
</organism>
<dbReference type="PANTHER" id="PTHR45436:SF14">
    <property type="entry name" value="SENSOR PROTEIN QSEC"/>
    <property type="match status" value="1"/>
</dbReference>
<sequence>MKRTRPLSLRLRLTLLFLLLSLAAWLCASLVAWQQTRDKLDKLFDTQQMLFAKRLSVMEFEQLQSAAPQIAKKKVKHGHLDDDALAFAIYSTDGKMLLHDGANGKEIPYNYRREGFDNGHLRDDDDSWRFLWLTAENKRFRIVVGQEWDYRQEMALEIITSQLTPWLVALPLMLILLIVLLSLELRPLKKLALSLRARAPDLAEPLPDDGVPREVRPLVEALNQLFARTHTMMQRERRFTSDAAHELRSPLAALKVQTDVAQLSDDDPIDRQKALAQLHTGIDRAARLVDQLLTLSRLDSLDNLDDLEPISLAALLQSAVMDNYHPAQQAGIDVRLHLHDNTVSRQGQPLLLSLLVRNLLDNAIRYSPAGSTVDVTLDAHCFSVRDNGPGISEEALARIGERFYRPPGQSETGSGLGLSIVQRIARLHHMTVTFGNHPQGGFIARVSW</sequence>
<evidence type="ECO:0000256" key="7">
    <source>
        <dbReference type="ARBA" id="ARBA00022553"/>
    </source>
</evidence>
<gene>
    <name evidence="19" type="ORF">GA0061071_11495</name>
</gene>
<dbReference type="Pfam" id="PF00512">
    <property type="entry name" value="HisKA"/>
    <property type="match status" value="1"/>
</dbReference>
<dbReference type="InterPro" id="IPR036097">
    <property type="entry name" value="HisK_dim/P_sf"/>
</dbReference>
<dbReference type="GO" id="GO:0005886">
    <property type="term" value="C:plasma membrane"/>
    <property type="evidence" value="ECO:0007669"/>
    <property type="project" value="UniProtKB-SubCell"/>
</dbReference>
<dbReference type="InterPro" id="IPR005467">
    <property type="entry name" value="His_kinase_dom"/>
</dbReference>
<keyword evidence="15 16" id="KW-0472">Membrane</keyword>
<dbReference type="EC" id="2.7.13.3" evidence="3"/>
<dbReference type="RefSeq" id="WP_088238412.1">
    <property type="nucleotide sequence ID" value="NZ_FMAY01000014.1"/>
</dbReference>
<evidence type="ECO:0000313" key="20">
    <source>
        <dbReference type="Proteomes" id="UP000198975"/>
    </source>
</evidence>
<dbReference type="InterPro" id="IPR036890">
    <property type="entry name" value="HATPase_C_sf"/>
</dbReference>
<keyword evidence="9 16" id="KW-0812">Transmembrane</keyword>
<dbReference type="Gene3D" id="1.10.287.130">
    <property type="match status" value="1"/>
</dbReference>
<dbReference type="PRINTS" id="PR00344">
    <property type="entry name" value="BCTRLSENSOR"/>
</dbReference>
<evidence type="ECO:0000256" key="14">
    <source>
        <dbReference type="ARBA" id="ARBA00023012"/>
    </source>
</evidence>
<evidence type="ECO:0000256" key="16">
    <source>
        <dbReference type="SAM" id="Phobius"/>
    </source>
</evidence>
<keyword evidence="12" id="KW-0067">ATP-binding</keyword>
<keyword evidence="10" id="KW-0547">Nucleotide-binding</keyword>
<evidence type="ECO:0000256" key="9">
    <source>
        <dbReference type="ARBA" id="ARBA00022692"/>
    </source>
</evidence>
<keyword evidence="20" id="KW-1185">Reference proteome</keyword>
<comment type="catalytic activity">
    <reaction evidence="1">
        <text>ATP + protein L-histidine = ADP + protein N-phospho-L-histidine.</text>
        <dbReference type="EC" id="2.7.13.3"/>
    </reaction>
</comment>
<feature type="domain" description="Histidine kinase" evidence="17">
    <location>
        <begin position="242"/>
        <end position="448"/>
    </location>
</feature>
<dbReference type="InterPro" id="IPR013727">
    <property type="entry name" value="2CSK_N"/>
</dbReference>
<keyword evidence="13 16" id="KW-1133">Transmembrane helix</keyword>
<reference evidence="20" key="1">
    <citation type="submission" date="2016-08" db="EMBL/GenBank/DDBJ databases">
        <authorList>
            <person name="Varghese N."/>
            <person name="Submissions Spin"/>
        </authorList>
    </citation>
    <scope>NUCLEOTIDE SEQUENCE [LARGE SCALE GENOMIC DNA]</scope>
    <source>
        <strain evidence="20">REICA_082</strain>
    </source>
</reference>
<protein>
    <recommendedName>
        <fullName evidence="4">Sensor protein QseC</fullName>
        <ecNumber evidence="3">2.7.13.3</ecNumber>
    </recommendedName>
</protein>
<dbReference type="SUPFAM" id="SSF55874">
    <property type="entry name" value="ATPase domain of HSP90 chaperone/DNA topoisomerase II/histidine kinase"/>
    <property type="match status" value="1"/>
</dbReference>
<dbReference type="GO" id="GO:0000155">
    <property type="term" value="F:phosphorelay sensor kinase activity"/>
    <property type="evidence" value="ECO:0007669"/>
    <property type="project" value="InterPro"/>
</dbReference>
<dbReference type="PANTHER" id="PTHR45436">
    <property type="entry name" value="SENSOR HISTIDINE KINASE YKOH"/>
    <property type="match status" value="1"/>
</dbReference>
<evidence type="ECO:0000256" key="12">
    <source>
        <dbReference type="ARBA" id="ARBA00022840"/>
    </source>
</evidence>
<keyword evidence="6" id="KW-0997">Cell inner membrane</keyword>
<dbReference type="Gene3D" id="3.30.565.10">
    <property type="entry name" value="Histidine kinase-like ATPase, C-terminal domain"/>
    <property type="match status" value="1"/>
</dbReference>
<accession>A0A1C4DUF0</accession>
<evidence type="ECO:0000256" key="3">
    <source>
        <dbReference type="ARBA" id="ARBA00012438"/>
    </source>
</evidence>
<dbReference type="SMART" id="SM00387">
    <property type="entry name" value="HATPase_c"/>
    <property type="match status" value="1"/>
</dbReference>
<evidence type="ECO:0000256" key="10">
    <source>
        <dbReference type="ARBA" id="ARBA00022741"/>
    </source>
</evidence>
<dbReference type="InterPro" id="IPR003661">
    <property type="entry name" value="HisK_dim/P_dom"/>
</dbReference>
<evidence type="ECO:0000256" key="13">
    <source>
        <dbReference type="ARBA" id="ARBA00022989"/>
    </source>
</evidence>
<evidence type="ECO:0000256" key="6">
    <source>
        <dbReference type="ARBA" id="ARBA00022519"/>
    </source>
</evidence>
<keyword evidence="11 19" id="KW-0418">Kinase</keyword>
<dbReference type="InterPro" id="IPR059132">
    <property type="entry name" value="QseC"/>
</dbReference>
<dbReference type="AlphaFoldDB" id="A0A1C4DUF0"/>
<evidence type="ECO:0000313" key="19">
    <source>
        <dbReference type="EMBL" id="SCC35024.1"/>
    </source>
</evidence>